<sequence length="94" mass="11182">MLTAGICLQHHFREFGSESNRPHNHRPHVTTLAQDLHILLLYLRDHQRPATHTRLTSAEGFPSVQRRQSMVLLLQKVMYYIHKSPFGWRVRMRK</sequence>
<dbReference type="Proteomes" id="UP000314982">
    <property type="component" value="Unassembled WGS sequence"/>
</dbReference>
<reference evidence="2" key="1">
    <citation type="submission" date="2018-06" db="EMBL/GenBank/DDBJ databases">
        <title>Genome assembly of Danube salmon.</title>
        <authorList>
            <person name="Macqueen D.J."/>
            <person name="Gundappa M.K."/>
        </authorList>
    </citation>
    <scope>NUCLEOTIDE SEQUENCE [LARGE SCALE GENOMIC DNA]</scope>
</reference>
<evidence type="ECO:0000313" key="1">
    <source>
        <dbReference type="Ensembl" id="ENSHHUP00000029904.1"/>
    </source>
</evidence>
<reference evidence="1" key="3">
    <citation type="submission" date="2025-09" db="UniProtKB">
        <authorList>
            <consortium name="Ensembl"/>
        </authorList>
    </citation>
    <scope>IDENTIFICATION</scope>
</reference>
<reference evidence="1" key="2">
    <citation type="submission" date="2025-08" db="UniProtKB">
        <authorList>
            <consortium name="Ensembl"/>
        </authorList>
    </citation>
    <scope>IDENTIFICATION</scope>
</reference>
<protein>
    <submittedName>
        <fullName evidence="1">Uncharacterized protein</fullName>
    </submittedName>
</protein>
<dbReference type="AlphaFoldDB" id="A0A4W5LW30"/>
<accession>A0A4W5LW30</accession>
<organism evidence="1 2">
    <name type="scientific">Hucho hucho</name>
    <name type="common">huchen</name>
    <dbReference type="NCBI Taxonomy" id="62062"/>
    <lineage>
        <taxon>Eukaryota</taxon>
        <taxon>Metazoa</taxon>
        <taxon>Chordata</taxon>
        <taxon>Craniata</taxon>
        <taxon>Vertebrata</taxon>
        <taxon>Euteleostomi</taxon>
        <taxon>Actinopterygii</taxon>
        <taxon>Neopterygii</taxon>
        <taxon>Teleostei</taxon>
        <taxon>Protacanthopterygii</taxon>
        <taxon>Salmoniformes</taxon>
        <taxon>Salmonidae</taxon>
        <taxon>Salmoninae</taxon>
        <taxon>Hucho</taxon>
    </lineage>
</organism>
<name>A0A4W5LW30_9TELE</name>
<keyword evidence="2" id="KW-1185">Reference proteome</keyword>
<proteinExistence type="predicted"/>
<evidence type="ECO:0000313" key="2">
    <source>
        <dbReference type="Proteomes" id="UP000314982"/>
    </source>
</evidence>
<dbReference type="Ensembl" id="ENSHHUT00000031146.1">
    <property type="protein sequence ID" value="ENSHHUP00000029904.1"/>
    <property type="gene ID" value="ENSHHUG00000019050.1"/>
</dbReference>